<dbReference type="AlphaFoldDB" id="T1H016"/>
<sequence>MLDDKRYKNLIASALRFLVESCKATVQSNANSIMGKLFNDEDAKIDSDHPTFRSVHNFENPNIDSHWNTYTKEIRRAASEILCQKERTGLKEWRDEEYDKVVGT</sequence>
<reference evidence="2" key="1">
    <citation type="submission" date="2013-02" db="EMBL/GenBank/DDBJ databases">
        <authorList>
            <person name="Hughes D."/>
        </authorList>
    </citation>
    <scope>NUCLEOTIDE SEQUENCE</scope>
    <source>
        <strain>Durham</strain>
        <strain evidence="2">NC isolate 2 -- Noor lab</strain>
    </source>
</reference>
<dbReference type="EMBL" id="CAQQ02375704">
    <property type="status" value="NOT_ANNOTATED_CDS"/>
    <property type="molecule type" value="Genomic_DNA"/>
</dbReference>
<keyword evidence="2" id="KW-1185">Reference proteome</keyword>
<organism evidence="1 2">
    <name type="scientific">Megaselia scalaris</name>
    <name type="common">Humpbacked fly</name>
    <name type="synonym">Phora scalaris</name>
    <dbReference type="NCBI Taxonomy" id="36166"/>
    <lineage>
        <taxon>Eukaryota</taxon>
        <taxon>Metazoa</taxon>
        <taxon>Ecdysozoa</taxon>
        <taxon>Arthropoda</taxon>
        <taxon>Hexapoda</taxon>
        <taxon>Insecta</taxon>
        <taxon>Pterygota</taxon>
        <taxon>Neoptera</taxon>
        <taxon>Endopterygota</taxon>
        <taxon>Diptera</taxon>
        <taxon>Brachycera</taxon>
        <taxon>Muscomorpha</taxon>
        <taxon>Platypezoidea</taxon>
        <taxon>Phoridae</taxon>
        <taxon>Megaseliini</taxon>
        <taxon>Megaselia</taxon>
    </lineage>
</organism>
<protein>
    <submittedName>
        <fullName evidence="1">Uncharacterized protein</fullName>
    </submittedName>
</protein>
<name>T1H016_MEGSC</name>
<evidence type="ECO:0000313" key="1">
    <source>
        <dbReference type="EnsemblMetazoa" id="MESCA009480-PA"/>
    </source>
</evidence>
<dbReference type="EnsemblMetazoa" id="MESCA009480-RA">
    <property type="protein sequence ID" value="MESCA009480-PA"/>
    <property type="gene ID" value="MESCA009480"/>
</dbReference>
<reference evidence="1" key="2">
    <citation type="submission" date="2015-06" db="UniProtKB">
        <authorList>
            <consortium name="EnsemblMetazoa"/>
        </authorList>
    </citation>
    <scope>IDENTIFICATION</scope>
</reference>
<dbReference type="Proteomes" id="UP000015102">
    <property type="component" value="Unassembled WGS sequence"/>
</dbReference>
<evidence type="ECO:0000313" key="2">
    <source>
        <dbReference type="Proteomes" id="UP000015102"/>
    </source>
</evidence>
<dbReference type="EMBL" id="CAQQ02375706">
    <property type="status" value="NOT_ANNOTATED_CDS"/>
    <property type="molecule type" value="Genomic_DNA"/>
</dbReference>
<proteinExistence type="predicted"/>
<dbReference type="EMBL" id="CAQQ02375705">
    <property type="status" value="NOT_ANNOTATED_CDS"/>
    <property type="molecule type" value="Genomic_DNA"/>
</dbReference>
<accession>T1H016</accession>
<dbReference type="HOGENOM" id="CLU_2253084_0_0_1"/>